<keyword evidence="3" id="KW-1185">Reference proteome</keyword>
<feature type="chain" id="PRO_5024914145" description="Ser-Thr-rich glycosyl-phosphatidyl-inositol-anchored membrane family-domain-containing protein" evidence="1">
    <location>
        <begin position="20"/>
        <end position="162"/>
    </location>
</feature>
<protein>
    <recommendedName>
        <fullName evidence="4">Ser-Thr-rich glycosyl-phosphatidyl-inositol-anchored membrane family-domain-containing protein</fullName>
    </recommendedName>
</protein>
<evidence type="ECO:0000313" key="2">
    <source>
        <dbReference type="EMBL" id="KAB8078841.1"/>
    </source>
</evidence>
<dbReference type="Proteomes" id="UP000326565">
    <property type="component" value="Unassembled WGS sequence"/>
</dbReference>
<keyword evidence="1" id="KW-0732">Signal</keyword>
<accession>A0A5N5XDS0</accession>
<dbReference type="OrthoDB" id="4664297at2759"/>
<organism evidence="2 3">
    <name type="scientific">Aspergillus leporis</name>
    <dbReference type="NCBI Taxonomy" id="41062"/>
    <lineage>
        <taxon>Eukaryota</taxon>
        <taxon>Fungi</taxon>
        <taxon>Dikarya</taxon>
        <taxon>Ascomycota</taxon>
        <taxon>Pezizomycotina</taxon>
        <taxon>Eurotiomycetes</taxon>
        <taxon>Eurotiomycetidae</taxon>
        <taxon>Eurotiales</taxon>
        <taxon>Aspergillaceae</taxon>
        <taxon>Aspergillus</taxon>
        <taxon>Aspergillus subgen. Circumdati</taxon>
    </lineage>
</organism>
<dbReference type="Gene3D" id="2.60.40.2970">
    <property type="match status" value="1"/>
</dbReference>
<evidence type="ECO:0000256" key="1">
    <source>
        <dbReference type="SAM" id="SignalP"/>
    </source>
</evidence>
<name>A0A5N5XDS0_9EURO</name>
<evidence type="ECO:0008006" key="4">
    <source>
        <dbReference type="Google" id="ProtNLM"/>
    </source>
</evidence>
<sequence length="162" mass="17752">MMVAAVALQVLLAPQLISIDRSSPEQTAISVNASIHNPSTEPVTMLKWDTPFDPKAGILGVFEVQDKTDGQVVPLDTIKFSRKLPPAADDLLEIAPESSVVTVVNLPPMSLHAGHEFSIRARGRWHAVWETPVSDVQDAQLEQLSDAKRGDYESNVIEFKVE</sequence>
<reference evidence="2 3" key="1">
    <citation type="submission" date="2019-04" db="EMBL/GenBank/DDBJ databases">
        <title>Friends and foes A comparative genomics study of 23 Aspergillus species from section Flavi.</title>
        <authorList>
            <consortium name="DOE Joint Genome Institute"/>
            <person name="Kjaerbolling I."/>
            <person name="Vesth T."/>
            <person name="Frisvad J.C."/>
            <person name="Nybo J.L."/>
            <person name="Theobald S."/>
            <person name="Kildgaard S."/>
            <person name="Isbrandt T."/>
            <person name="Kuo A."/>
            <person name="Sato A."/>
            <person name="Lyhne E.K."/>
            <person name="Kogle M.E."/>
            <person name="Wiebenga A."/>
            <person name="Kun R.S."/>
            <person name="Lubbers R.J."/>
            <person name="Makela M.R."/>
            <person name="Barry K."/>
            <person name="Chovatia M."/>
            <person name="Clum A."/>
            <person name="Daum C."/>
            <person name="Haridas S."/>
            <person name="He G."/>
            <person name="LaButti K."/>
            <person name="Lipzen A."/>
            <person name="Mondo S."/>
            <person name="Riley R."/>
            <person name="Salamov A."/>
            <person name="Simmons B.A."/>
            <person name="Magnuson J.K."/>
            <person name="Henrissat B."/>
            <person name="Mortensen U.H."/>
            <person name="Larsen T.O."/>
            <person name="Devries R.P."/>
            <person name="Grigoriev I.V."/>
            <person name="Machida M."/>
            <person name="Baker S.E."/>
            <person name="Andersen M.R."/>
        </authorList>
    </citation>
    <scope>NUCLEOTIDE SEQUENCE [LARGE SCALE GENOMIC DNA]</scope>
    <source>
        <strain evidence="2 3">CBS 151.66</strain>
    </source>
</reference>
<proteinExistence type="predicted"/>
<dbReference type="EMBL" id="ML732155">
    <property type="protein sequence ID" value="KAB8078841.1"/>
    <property type="molecule type" value="Genomic_DNA"/>
</dbReference>
<dbReference type="AlphaFoldDB" id="A0A5N5XDS0"/>
<evidence type="ECO:0000313" key="3">
    <source>
        <dbReference type="Proteomes" id="UP000326565"/>
    </source>
</evidence>
<feature type="signal peptide" evidence="1">
    <location>
        <begin position="1"/>
        <end position="19"/>
    </location>
</feature>
<gene>
    <name evidence="2" type="ORF">BDV29DRAFT_152477</name>
</gene>